<keyword evidence="2" id="KW-1185">Reference proteome</keyword>
<dbReference type="EMBL" id="LRGB01002993">
    <property type="protein sequence ID" value="KZS05151.1"/>
    <property type="molecule type" value="Genomic_DNA"/>
</dbReference>
<sequence>MLDACVRAGSLAFKKKNSSHGRVRCREGGNWFPPPLSFNLSGVAPTHTYSRSLFFSFFFPSFEDCLMTMIDDCIRHQRATVAYIARKKKKDGTVWCARCIADNQRRSHAVKPVS</sequence>
<gene>
    <name evidence="1" type="ORF">APZ42_031723</name>
</gene>
<reference evidence="1 2" key="1">
    <citation type="submission" date="2016-03" db="EMBL/GenBank/DDBJ databases">
        <title>EvidentialGene: Evidence-directed Construction of Genes on Genomes.</title>
        <authorList>
            <person name="Gilbert D.G."/>
            <person name="Choi J.-H."/>
            <person name="Mockaitis K."/>
            <person name="Colbourne J."/>
            <person name="Pfrender M."/>
        </authorList>
    </citation>
    <scope>NUCLEOTIDE SEQUENCE [LARGE SCALE GENOMIC DNA]</scope>
    <source>
        <strain evidence="1 2">Xinb3</strain>
        <tissue evidence="1">Complete organism</tissue>
    </source>
</reference>
<accession>A0A164ML17</accession>
<evidence type="ECO:0000313" key="2">
    <source>
        <dbReference type="Proteomes" id="UP000076858"/>
    </source>
</evidence>
<dbReference type="AlphaFoldDB" id="A0A164ML17"/>
<dbReference type="Proteomes" id="UP000076858">
    <property type="component" value="Unassembled WGS sequence"/>
</dbReference>
<organism evidence="1 2">
    <name type="scientific">Daphnia magna</name>
    <dbReference type="NCBI Taxonomy" id="35525"/>
    <lineage>
        <taxon>Eukaryota</taxon>
        <taxon>Metazoa</taxon>
        <taxon>Ecdysozoa</taxon>
        <taxon>Arthropoda</taxon>
        <taxon>Crustacea</taxon>
        <taxon>Branchiopoda</taxon>
        <taxon>Diplostraca</taxon>
        <taxon>Cladocera</taxon>
        <taxon>Anomopoda</taxon>
        <taxon>Daphniidae</taxon>
        <taxon>Daphnia</taxon>
    </lineage>
</organism>
<evidence type="ECO:0000313" key="1">
    <source>
        <dbReference type="EMBL" id="KZS05151.1"/>
    </source>
</evidence>
<proteinExistence type="predicted"/>
<protein>
    <submittedName>
        <fullName evidence="1">Uncharacterized protein</fullName>
    </submittedName>
</protein>
<comment type="caution">
    <text evidence="1">The sequence shown here is derived from an EMBL/GenBank/DDBJ whole genome shotgun (WGS) entry which is preliminary data.</text>
</comment>
<name>A0A164ML17_9CRUS</name>